<evidence type="ECO:0000313" key="2">
    <source>
        <dbReference type="Proteomes" id="UP000503018"/>
    </source>
</evidence>
<dbReference type="KEGG" id="slan:GV829_06475"/>
<dbReference type="Proteomes" id="UP000503018">
    <property type="component" value="Chromosome"/>
</dbReference>
<proteinExistence type="predicted"/>
<evidence type="ECO:0000313" key="1">
    <source>
        <dbReference type="EMBL" id="QJQ33611.1"/>
    </source>
</evidence>
<sequence>MRLRFTKGNGKYDLMEVVRPDGAVERIDCPKQGIIPHDMVHYAVEDTLRLRGFIGRVAGGETASFRMAAEAESDGVERLVEVMQGDGWSGGTTPAAEMIDLYRVTCEARGCPMLPVDEADIAAVRERIATLTEAWTAVPVGKAIELSVA</sequence>
<gene>
    <name evidence="1" type="ORF">GV829_06475</name>
</gene>
<name>A0A6M4B2F6_9SPHN</name>
<reference evidence="1 2" key="1">
    <citation type="submission" date="2020-01" db="EMBL/GenBank/DDBJ databases">
        <title>Sphingomonas sp. strain CSW-10.</title>
        <authorList>
            <person name="Chen W.-M."/>
        </authorList>
    </citation>
    <scope>NUCLEOTIDE SEQUENCE [LARGE SCALE GENOMIC DNA]</scope>
    <source>
        <strain evidence="1 2">CSW-10</strain>
    </source>
</reference>
<protein>
    <submittedName>
        <fullName evidence="1">Uncharacterized protein</fullName>
    </submittedName>
</protein>
<accession>A0A6M4B2F6</accession>
<organism evidence="1 2">
    <name type="scientific">Sphingomonas lacunae</name>
    <dbReference type="NCBI Taxonomy" id="2698828"/>
    <lineage>
        <taxon>Bacteria</taxon>
        <taxon>Pseudomonadati</taxon>
        <taxon>Pseudomonadota</taxon>
        <taxon>Alphaproteobacteria</taxon>
        <taxon>Sphingomonadales</taxon>
        <taxon>Sphingomonadaceae</taxon>
        <taxon>Sphingomonas</taxon>
    </lineage>
</organism>
<keyword evidence="2" id="KW-1185">Reference proteome</keyword>
<dbReference type="AlphaFoldDB" id="A0A6M4B2F6"/>
<dbReference type="EMBL" id="CP053015">
    <property type="protein sequence ID" value="QJQ33611.1"/>
    <property type="molecule type" value="Genomic_DNA"/>
</dbReference>